<keyword evidence="2" id="KW-0067">ATP-binding</keyword>
<organism evidence="5 6">
    <name type="scientific">Aureococcus anophagefferens</name>
    <name type="common">Harmful bloom alga</name>
    <dbReference type="NCBI Taxonomy" id="44056"/>
    <lineage>
        <taxon>Eukaryota</taxon>
        <taxon>Sar</taxon>
        <taxon>Stramenopiles</taxon>
        <taxon>Ochrophyta</taxon>
        <taxon>Pelagophyceae</taxon>
        <taxon>Pelagomonadales</taxon>
        <taxon>Pelagomonadaceae</taxon>
        <taxon>Aureococcus</taxon>
    </lineage>
</organism>
<comment type="caution">
    <text evidence="5">The sequence shown here is derived from an EMBL/GenBank/DDBJ whole genome shotgun (WGS) entry which is preliminary data.</text>
</comment>
<gene>
    <name evidence="5" type="ORF">SO694_0016906</name>
</gene>
<evidence type="ECO:0000313" key="6">
    <source>
        <dbReference type="Proteomes" id="UP001363151"/>
    </source>
</evidence>
<proteinExistence type="predicted"/>
<dbReference type="SUPFAM" id="SSF50084">
    <property type="entry name" value="Myosin S1 fragment, N-terminal domain"/>
    <property type="match status" value="1"/>
</dbReference>
<evidence type="ECO:0000256" key="2">
    <source>
        <dbReference type="ARBA" id="ARBA00022840"/>
    </source>
</evidence>
<sequence>MAGHMNHSTNWSSSDVGGLCWVSDPAQAYIEAKVTSVGGGRVTAASTDGRDFDVDLELPLKPPSRKQKEAPRRVLQRVPLTSNNGASARVP</sequence>
<feature type="compositionally biased region" description="Polar residues" evidence="3">
    <location>
        <begin position="79"/>
        <end position="91"/>
    </location>
</feature>
<evidence type="ECO:0000256" key="1">
    <source>
        <dbReference type="ARBA" id="ARBA00022741"/>
    </source>
</evidence>
<reference evidence="5 6" key="1">
    <citation type="submission" date="2024-03" db="EMBL/GenBank/DDBJ databases">
        <title>Aureococcus anophagefferens CCMP1851 and Kratosvirus quantuckense: Draft genome of a second virus-susceptible host strain in the model system.</title>
        <authorList>
            <person name="Chase E."/>
            <person name="Truchon A.R."/>
            <person name="Schepens W."/>
            <person name="Wilhelm S.W."/>
        </authorList>
    </citation>
    <scope>NUCLEOTIDE SEQUENCE [LARGE SCALE GENOMIC DNA]</scope>
    <source>
        <strain evidence="5 6">CCMP1851</strain>
    </source>
</reference>
<feature type="region of interest" description="Disordered" evidence="3">
    <location>
        <begin position="43"/>
        <end position="91"/>
    </location>
</feature>
<accession>A0ABR1G5V3</accession>
<protein>
    <recommendedName>
        <fullName evidence="4">Myosin N-terminal SH3-like domain-containing protein</fullName>
    </recommendedName>
</protein>
<evidence type="ECO:0000256" key="3">
    <source>
        <dbReference type="SAM" id="MobiDB-lite"/>
    </source>
</evidence>
<feature type="domain" description="Myosin N-terminal SH3-like" evidence="4">
    <location>
        <begin position="15"/>
        <end position="64"/>
    </location>
</feature>
<dbReference type="InterPro" id="IPR008989">
    <property type="entry name" value="Myosin_S1_N"/>
</dbReference>
<dbReference type="EMBL" id="JBBJCI010000097">
    <property type="protein sequence ID" value="KAK7248454.1"/>
    <property type="molecule type" value="Genomic_DNA"/>
</dbReference>
<dbReference type="Pfam" id="PF02736">
    <property type="entry name" value="Myosin_N"/>
    <property type="match status" value="1"/>
</dbReference>
<evidence type="ECO:0000313" key="5">
    <source>
        <dbReference type="EMBL" id="KAK7248454.1"/>
    </source>
</evidence>
<keyword evidence="1" id="KW-0547">Nucleotide-binding</keyword>
<name>A0ABR1G5V3_AURAN</name>
<dbReference type="PROSITE" id="PS51844">
    <property type="entry name" value="SH3_LIKE"/>
    <property type="match status" value="1"/>
</dbReference>
<dbReference type="Proteomes" id="UP001363151">
    <property type="component" value="Unassembled WGS sequence"/>
</dbReference>
<dbReference type="Gene3D" id="2.30.30.360">
    <property type="entry name" value="Myosin S1 fragment, N-terminal"/>
    <property type="match status" value="1"/>
</dbReference>
<evidence type="ECO:0000259" key="4">
    <source>
        <dbReference type="PROSITE" id="PS51844"/>
    </source>
</evidence>
<keyword evidence="6" id="KW-1185">Reference proteome</keyword>
<dbReference type="InterPro" id="IPR004009">
    <property type="entry name" value="SH3_Myosin"/>
</dbReference>